<proteinExistence type="inferred from homology"/>
<protein>
    <recommendedName>
        <fullName evidence="3">Exocyst subunit Exo70 family protein</fullName>
    </recommendedName>
</protein>
<dbReference type="AlphaFoldDB" id="A0AAP0RJH3"/>
<dbReference type="GO" id="GO:0006887">
    <property type="term" value="P:exocytosis"/>
    <property type="evidence" value="ECO:0007669"/>
    <property type="project" value="UniProtKB-KW"/>
</dbReference>
<dbReference type="PANTHER" id="PTHR12542">
    <property type="entry name" value="EXOCYST COMPLEX PROTEIN EXO70"/>
    <property type="match status" value="1"/>
</dbReference>
<evidence type="ECO:0000313" key="6">
    <source>
        <dbReference type="EMBL" id="KAK9278745.1"/>
    </source>
</evidence>
<comment type="caution">
    <text evidence="6">The sequence shown here is derived from an EMBL/GenBank/DDBJ whole genome shotgun (WGS) entry which is preliminary data.</text>
</comment>
<evidence type="ECO:0000256" key="4">
    <source>
        <dbReference type="SAM" id="Coils"/>
    </source>
</evidence>
<organism evidence="6 7">
    <name type="scientific">Liquidambar formosana</name>
    <name type="common">Formosan gum</name>
    <dbReference type="NCBI Taxonomy" id="63359"/>
    <lineage>
        <taxon>Eukaryota</taxon>
        <taxon>Viridiplantae</taxon>
        <taxon>Streptophyta</taxon>
        <taxon>Embryophyta</taxon>
        <taxon>Tracheophyta</taxon>
        <taxon>Spermatophyta</taxon>
        <taxon>Magnoliopsida</taxon>
        <taxon>eudicotyledons</taxon>
        <taxon>Gunneridae</taxon>
        <taxon>Pentapetalae</taxon>
        <taxon>Saxifragales</taxon>
        <taxon>Altingiaceae</taxon>
        <taxon>Liquidambar</taxon>
    </lineage>
</organism>
<dbReference type="PANTHER" id="PTHR12542:SF92">
    <property type="entry name" value="EXOCYST COMPLEX COMPONENT EXO70E2"/>
    <property type="match status" value="1"/>
</dbReference>
<feature type="domain" description="Exocyst complex subunit Exo70 C-terminal" evidence="5">
    <location>
        <begin position="271"/>
        <end position="630"/>
    </location>
</feature>
<keyword evidence="7" id="KW-1185">Reference proteome</keyword>
<reference evidence="6 7" key="1">
    <citation type="journal article" date="2024" name="Plant J.">
        <title>Genome sequences and population genomics reveal climatic adaptation and genomic divergence between two closely related sweetgum species.</title>
        <authorList>
            <person name="Xu W.Q."/>
            <person name="Ren C.Q."/>
            <person name="Zhang X.Y."/>
            <person name="Comes H.P."/>
            <person name="Liu X.H."/>
            <person name="Li Y.G."/>
            <person name="Kettle C.J."/>
            <person name="Jalonen R."/>
            <person name="Gaisberger H."/>
            <person name="Ma Y.Z."/>
            <person name="Qiu Y.X."/>
        </authorList>
    </citation>
    <scope>NUCLEOTIDE SEQUENCE [LARGE SCALE GENOMIC DNA]</scope>
    <source>
        <strain evidence="6">Hangzhou</strain>
    </source>
</reference>
<dbReference type="Pfam" id="PF03081">
    <property type="entry name" value="Exo70_C"/>
    <property type="match status" value="1"/>
</dbReference>
<keyword evidence="2 3" id="KW-0813">Transport</keyword>
<comment type="similarity">
    <text evidence="1 3">Belongs to the EXO70 family.</text>
</comment>
<dbReference type="GO" id="GO:0015031">
    <property type="term" value="P:protein transport"/>
    <property type="evidence" value="ECO:0007669"/>
    <property type="project" value="UniProtKB-KW"/>
</dbReference>
<name>A0AAP0RJH3_LIQFO</name>
<dbReference type="InterPro" id="IPR004140">
    <property type="entry name" value="Exo70"/>
</dbReference>
<dbReference type="GO" id="GO:0005546">
    <property type="term" value="F:phosphatidylinositol-4,5-bisphosphate binding"/>
    <property type="evidence" value="ECO:0007669"/>
    <property type="project" value="InterPro"/>
</dbReference>
<dbReference type="Proteomes" id="UP001415857">
    <property type="component" value="Unassembled WGS sequence"/>
</dbReference>
<evidence type="ECO:0000256" key="3">
    <source>
        <dbReference type="RuleBase" id="RU365026"/>
    </source>
</evidence>
<accession>A0AAP0RJH3</accession>
<evidence type="ECO:0000256" key="1">
    <source>
        <dbReference type="ARBA" id="ARBA00006756"/>
    </source>
</evidence>
<dbReference type="EMBL" id="JBBPBK010000009">
    <property type="protein sequence ID" value="KAK9278745.1"/>
    <property type="molecule type" value="Genomic_DNA"/>
</dbReference>
<keyword evidence="3" id="KW-0268">Exocytosis</keyword>
<evidence type="ECO:0000259" key="5">
    <source>
        <dbReference type="Pfam" id="PF03081"/>
    </source>
</evidence>
<dbReference type="InterPro" id="IPR046364">
    <property type="entry name" value="Exo70_C"/>
</dbReference>
<keyword evidence="3" id="KW-0653">Protein transport</keyword>
<dbReference type="Gene3D" id="1.20.1280.170">
    <property type="entry name" value="Exocyst complex component Exo70"/>
    <property type="match status" value="1"/>
</dbReference>
<dbReference type="SUPFAM" id="SSF74788">
    <property type="entry name" value="Cullin repeat-like"/>
    <property type="match status" value="1"/>
</dbReference>
<evidence type="ECO:0000256" key="2">
    <source>
        <dbReference type="ARBA" id="ARBA00022448"/>
    </source>
</evidence>
<dbReference type="InterPro" id="IPR016159">
    <property type="entry name" value="Cullin_repeat-like_dom_sf"/>
</dbReference>
<gene>
    <name evidence="6" type="ORF">L1049_028321</name>
</gene>
<dbReference type="Pfam" id="PF20669">
    <property type="entry name" value="Exo70_N"/>
    <property type="match status" value="1"/>
</dbReference>
<sequence length="645" mass="73339">MGDCKSIIPTYEGEQHMIAAAQHIVKALGASRSVTDDMRRILADLETHLSTMTILSESDGEKCSELEERLKCAEKKVMSWESNQSIIWDSDPGEAAEYLQVVDEIRSLTEDVGSSSLGLNGKQKELLHRANVVLQMAMVRLEEELIHILVHKKQSFELENISFRSCREDIVYEESFVSVQDELVEETSQRDSSGNVSEYSIDLVHPDVIPYLKSIADVMFASNYGQEFCQAFITTRKDALDEYLVILEMEKLSIQDVLKLEWSSLNSEIRKWIRAMKIIIGAYLIGEKRLCNQILGVSVSVNSLCFTEISKALMLRFLNFGIAVALGPHQPEKLFRLLDMYEVLADLLIDIDTLFSEEAGSFVRTEFHELLRSLGDSARATFMEFENAVASNASTNPFPGGGIHHLTRYVMNYIKTLTDYADTLNLLLEDQDGKDLDPIVGLENEQDISSVIFCPMARRLRSVTSILEFNLDCKSKLYKDGSLQQIFLMNNLHYMVQKVKDSELVVFFGDEWIRKCIGKFQHHATSYVRPTWSSVLSLLMDDGKSGSSSGSVSKTNLKERCRRFSVAFEEVYKSQTGWLIPDPQLREDLRISTSQKLIPAYRTFCGRVSNQIGDKYIKYTADDLGNYLLDLFDGSPRSLRNFRRR</sequence>
<dbReference type="GO" id="GO:0000145">
    <property type="term" value="C:exocyst"/>
    <property type="evidence" value="ECO:0007669"/>
    <property type="project" value="InterPro"/>
</dbReference>
<keyword evidence="4" id="KW-0175">Coiled coil</keyword>
<evidence type="ECO:0000313" key="7">
    <source>
        <dbReference type="Proteomes" id="UP001415857"/>
    </source>
</evidence>
<feature type="coiled-coil region" evidence="4">
    <location>
        <begin position="56"/>
        <end position="83"/>
    </location>
</feature>
<comment type="function">
    <text evidence="3">Component of the exocyst complex.</text>
</comment>